<feature type="domain" description="Flagellar hook-length control protein-like C-terminal" evidence="5">
    <location>
        <begin position="304"/>
        <end position="384"/>
    </location>
</feature>
<evidence type="ECO:0000256" key="4">
    <source>
        <dbReference type="SAM" id="MobiDB-lite"/>
    </source>
</evidence>
<dbReference type="RefSeq" id="WP_153843275.1">
    <property type="nucleotide sequence ID" value="NZ_CP048602.1"/>
</dbReference>
<dbReference type="EMBL" id="VWRT01000007">
    <property type="protein sequence ID" value="KAE8438613.1"/>
    <property type="molecule type" value="Genomic_DNA"/>
</dbReference>
<comment type="caution">
    <text evidence="6">The sequence shown here is derived from an EMBL/GenBank/DDBJ whole genome shotgun (WGS) entry which is preliminary data.</text>
</comment>
<dbReference type="PANTHER" id="PTHR37533">
    <property type="entry name" value="FLAGELLAR HOOK-LENGTH CONTROL PROTEIN"/>
    <property type="match status" value="1"/>
</dbReference>
<dbReference type="InterPro" id="IPR052563">
    <property type="entry name" value="FliK"/>
</dbReference>
<evidence type="ECO:0000256" key="3">
    <source>
        <dbReference type="ARBA" id="ARBA00022795"/>
    </source>
</evidence>
<comment type="function">
    <text evidence="1">Controls the length of the flagellar hook.</text>
</comment>
<name>A0ABQ6X9B9_9GAMM</name>
<gene>
    <name evidence="6" type="ORF">F1978_09780</name>
</gene>
<evidence type="ECO:0000313" key="6">
    <source>
        <dbReference type="EMBL" id="KAE8438613.1"/>
    </source>
</evidence>
<evidence type="ECO:0000256" key="2">
    <source>
        <dbReference type="ARBA" id="ARBA00009149"/>
    </source>
</evidence>
<evidence type="ECO:0000256" key="1">
    <source>
        <dbReference type="ARBA" id="ARBA00003944"/>
    </source>
</evidence>
<evidence type="ECO:0000259" key="5">
    <source>
        <dbReference type="Pfam" id="PF02120"/>
    </source>
</evidence>
<evidence type="ECO:0000313" key="7">
    <source>
        <dbReference type="Proteomes" id="UP000466130"/>
    </source>
</evidence>
<dbReference type="Gene3D" id="3.30.750.140">
    <property type="match status" value="1"/>
</dbReference>
<dbReference type="Pfam" id="PF02120">
    <property type="entry name" value="Flg_hook"/>
    <property type="match status" value="1"/>
</dbReference>
<accession>A0ABQ6X9B9</accession>
<dbReference type="PANTHER" id="PTHR37533:SF2">
    <property type="entry name" value="FLAGELLAR HOOK-LENGTH CONTROL PROTEIN"/>
    <property type="match status" value="1"/>
</dbReference>
<dbReference type="CDD" id="cd17470">
    <property type="entry name" value="T3SS_Flik_C"/>
    <property type="match status" value="1"/>
</dbReference>
<dbReference type="InterPro" id="IPR021136">
    <property type="entry name" value="Flagellar_hook_control-like_C"/>
</dbReference>
<proteinExistence type="inferred from homology"/>
<feature type="region of interest" description="Disordered" evidence="4">
    <location>
        <begin position="387"/>
        <end position="416"/>
    </location>
</feature>
<organism evidence="6 7">
    <name type="scientific">Vreelandella piezotolerans</name>
    <dbReference type="NCBI Taxonomy" id="2609667"/>
    <lineage>
        <taxon>Bacteria</taxon>
        <taxon>Pseudomonadati</taxon>
        <taxon>Pseudomonadota</taxon>
        <taxon>Gammaproteobacteria</taxon>
        <taxon>Oceanospirillales</taxon>
        <taxon>Halomonadaceae</taxon>
        <taxon>Vreelandella</taxon>
    </lineage>
</organism>
<dbReference type="Proteomes" id="UP000466130">
    <property type="component" value="Unassembled WGS sequence"/>
</dbReference>
<keyword evidence="7" id="KW-1185">Reference proteome</keyword>
<keyword evidence="3" id="KW-1005">Bacterial flagellum biogenesis</keyword>
<feature type="compositionally biased region" description="Polar residues" evidence="4">
    <location>
        <begin position="403"/>
        <end position="416"/>
    </location>
</feature>
<protein>
    <recommendedName>
        <fullName evidence="5">Flagellar hook-length control protein-like C-terminal domain-containing protein</fullName>
    </recommendedName>
</protein>
<comment type="similarity">
    <text evidence="2">Belongs to the FliK family.</text>
</comment>
<dbReference type="InterPro" id="IPR001635">
    <property type="entry name" value="Flag_hook_Flik"/>
</dbReference>
<dbReference type="InterPro" id="IPR038610">
    <property type="entry name" value="FliK-like_C_sf"/>
</dbReference>
<dbReference type="PRINTS" id="PR01007">
    <property type="entry name" value="FLGHOOKFLIK"/>
</dbReference>
<reference evidence="6 7" key="1">
    <citation type="submission" date="2019-09" db="EMBL/GenBank/DDBJ databases">
        <title>The Halomonas whole genome shotgun (WGS).</title>
        <authorList>
            <person name="Xie Z."/>
        </authorList>
    </citation>
    <scope>NUCLEOTIDE SEQUENCE [LARGE SCALE GENOMIC DNA]</scope>
    <source>
        <strain evidence="6 7">NBT06E8</strain>
    </source>
</reference>
<sequence length="427" mass="43511">MNIQLLLSASPSQGNGMSASQATGAQSLSSNGLFRQAMLQANEGQPRLPQELATGATSASQASAALKEFASLLESLGIELDQEELATLLAQLHNAEQPSADQLAALPGMLSSTGETSPSSLDEISSRLALVAAFSDATTQSRDVTAETVSIADIAEQLAISQQDAAALVAAYQQLAAGTGSAGDSTLESRNQHIVSLLAANSTAHASSSSQPATYSTLTASAAQMNASQLRVSSEAMTSALAVSNGANDTAARLGSASELALNVPNVHGTPAPAAVPSGTSLPSSIGTPVSHPAWPSQLGQQLVQFAQRGGEQHIQMKLHPAELGPLSISLKMTEHGAQAHFLSAHAQVRQVLEQAIPQLRDALAEQGISLGETSVGEQNASNEQAFAQQGNGGGGLIDGNDVESNGPTATLDSTPVTLDGRVDLYA</sequence>